<dbReference type="SUPFAM" id="SSF141868">
    <property type="entry name" value="EAL domain-like"/>
    <property type="match status" value="1"/>
</dbReference>
<feature type="domain" description="EAL" evidence="3">
    <location>
        <begin position="488"/>
        <end position="742"/>
    </location>
</feature>
<evidence type="ECO:0000259" key="2">
    <source>
        <dbReference type="PROSITE" id="PS50110"/>
    </source>
</evidence>
<proteinExistence type="predicted"/>
<dbReference type="PANTHER" id="PTHR33121:SF71">
    <property type="entry name" value="OXYGEN SENSOR PROTEIN DOSP"/>
    <property type="match status" value="1"/>
</dbReference>
<protein>
    <submittedName>
        <fullName evidence="5">Uncharacterized protein</fullName>
        <ecNumber evidence="5">2.7.3.-</ecNumber>
    </submittedName>
</protein>
<dbReference type="Gene3D" id="3.20.20.450">
    <property type="entry name" value="EAL domain"/>
    <property type="match status" value="1"/>
</dbReference>
<evidence type="ECO:0000259" key="3">
    <source>
        <dbReference type="PROSITE" id="PS50883"/>
    </source>
</evidence>
<dbReference type="RefSeq" id="WP_109340063.1">
    <property type="nucleotide sequence ID" value="NZ_CP029347.1"/>
</dbReference>
<dbReference type="CDD" id="cd01949">
    <property type="entry name" value="GGDEF"/>
    <property type="match status" value="1"/>
</dbReference>
<keyword evidence="1" id="KW-0597">Phosphoprotein</keyword>
<dbReference type="NCBIfam" id="TIGR00254">
    <property type="entry name" value="GGDEF"/>
    <property type="match status" value="1"/>
</dbReference>
<dbReference type="EMBL" id="CP029347">
    <property type="protein sequence ID" value="AWL12492.1"/>
    <property type="molecule type" value="Genomic_DNA"/>
</dbReference>
<dbReference type="PANTHER" id="PTHR33121">
    <property type="entry name" value="CYCLIC DI-GMP PHOSPHODIESTERASE PDEF"/>
    <property type="match status" value="1"/>
</dbReference>
<keyword evidence="6" id="KW-1185">Reference proteome</keyword>
<dbReference type="PROSITE" id="PS50883">
    <property type="entry name" value="EAL"/>
    <property type="match status" value="1"/>
</dbReference>
<dbReference type="SMART" id="SM00052">
    <property type="entry name" value="EAL"/>
    <property type="match status" value="1"/>
</dbReference>
<dbReference type="InterPro" id="IPR001633">
    <property type="entry name" value="EAL_dom"/>
</dbReference>
<dbReference type="GO" id="GO:0071111">
    <property type="term" value="F:cyclic-guanylate-specific phosphodiesterase activity"/>
    <property type="evidence" value="ECO:0007669"/>
    <property type="project" value="InterPro"/>
</dbReference>
<dbReference type="AlphaFoldDB" id="A0A2S2E4P9"/>
<dbReference type="InterPro" id="IPR035919">
    <property type="entry name" value="EAL_sf"/>
</dbReference>
<dbReference type="SMART" id="SM00448">
    <property type="entry name" value="REC"/>
    <property type="match status" value="1"/>
</dbReference>
<dbReference type="EC" id="2.7.3.-" evidence="5"/>
<dbReference type="OrthoDB" id="9813903at2"/>
<dbReference type="Pfam" id="PF00990">
    <property type="entry name" value="GGDEF"/>
    <property type="match status" value="1"/>
</dbReference>
<dbReference type="KEGG" id="salh:HMF8227_02027"/>
<dbReference type="InterPro" id="IPR011006">
    <property type="entry name" value="CheY-like_superfamily"/>
</dbReference>
<dbReference type="PROSITE" id="PS50887">
    <property type="entry name" value="GGDEF"/>
    <property type="match status" value="1"/>
</dbReference>
<keyword evidence="5" id="KW-0808">Transferase</keyword>
<dbReference type="GO" id="GO:0016740">
    <property type="term" value="F:transferase activity"/>
    <property type="evidence" value="ECO:0007669"/>
    <property type="project" value="UniProtKB-KW"/>
</dbReference>
<dbReference type="SUPFAM" id="SSF55073">
    <property type="entry name" value="Nucleotide cyclase"/>
    <property type="match status" value="1"/>
</dbReference>
<evidence type="ECO:0000313" key="5">
    <source>
        <dbReference type="EMBL" id="AWL12492.1"/>
    </source>
</evidence>
<reference evidence="5 6" key="1">
    <citation type="submission" date="2018-05" db="EMBL/GenBank/DDBJ databases">
        <title>Salinimonas sp. HMF8227 Genome sequencing and assembly.</title>
        <authorList>
            <person name="Kang H."/>
            <person name="Kang J."/>
            <person name="Cha I."/>
            <person name="Kim H."/>
            <person name="Joh K."/>
        </authorList>
    </citation>
    <scope>NUCLEOTIDE SEQUENCE [LARGE SCALE GENOMIC DNA]</scope>
    <source>
        <strain evidence="5 6">HMF8227</strain>
    </source>
</reference>
<dbReference type="Gene3D" id="3.30.70.270">
    <property type="match status" value="1"/>
</dbReference>
<dbReference type="InterPro" id="IPR029787">
    <property type="entry name" value="Nucleotide_cyclase"/>
</dbReference>
<dbReference type="SUPFAM" id="SSF52172">
    <property type="entry name" value="CheY-like"/>
    <property type="match status" value="1"/>
</dbReference>
<dbReference type="PROSITE" id="PS50110">
    <property type="entry name" value="RESPONSE_REGULATORY"/>
    <property type="match status" value="1"/>
</dbReference>
<dbReference type="Pfam" id="PF00563">
    <property type="entry name" value="EAL"/>
    <property type="match status" value="1"/>
</dbReference>
<sequence length="750" mass="84071">MSPSEYENDELVFLDEGDIQQESNLATWNILVVDDDEEIHTVTRLALSDLTVNDRKLNFIHAYSGKEALEVLKEQGSSIAIVLLDVVMETDDAGLIVTRKMREELNLPEPRIVLRTGQPGYAPEESVIKEYDINDYKTKTELTRGRLVTTVIAAIRSYQQILTINQNRIGLEKIIMSAANLLEEHSIKGFCEGVVTQISSLIGLDAGGVVCARAGSVLDKDDDGLYVLGAAGPYASYINKRLDGIQDNDLVESVSRCLRQKEHVYEPHYSVLYMNSSGYEAAVYIRAGGVQNRVYKELLEVFMTSISIGYENVNLFHQLRNAAFKDMLTKLPNRNEFINVLDDLQALGRPHDNLVVALVDVNHFSDINDGLGQEVGNLLLIAIAERMHQSFGESVHMGRIGADVFGLIGADDKVSPENISNLFMSPFRAGDHSLPVNVTIGLCRLNEDDCSGIEVLKQSNIALNRAKKNITTNFEFYLPEMEEKTAWRLSMIRQLRSDFAERKLELWYQPQIDLVSERVVGLEALLRWPDPEGQGYISPAVFVPLAEYSGLIIEIGAWVLEEACRRLKELKQSGHEQIRMAVNISMPQFRDQQFVGLVKQTLDEHQLPPDSLELEITESVVMDEPQIVIESLRSLKAHGVSIAIDDFGTGFSSMSYLQKLPLDRLKVDRSFVNEVEPGQNAFIAETIVTLSNKLGLHTIAEGVEKREQASYMLKLGCDEAQGYLYARPMPFEQLVAFLQKHESELKAENS</sequence>
<dbReference type="InterPro" id="IPR001789">
    <property type="entry name" value="Sig_transdc_resp-reg_receiver"/>
</dbReference>
<feature type="modified residue" description="4-aspartylphosphate" evidence="1">
    <location>
        <position position="85"/>
    </location>
</feature>
<accession>A0A2S2E4P9</accession>
<dbReference type="InterPro" id="IPR050706">
    <property type="entry name" value="Cyclic-di-GMP_PDE-like"/>
</dbReference>
<dbReference type="InterPro" id="IPR043128">
    <property type="entry name" value="Rev_trsase/Diguanyl_cyclase"/>
</dbReference>
<name>A0A2S2E4P9_9ALTE</name>
<dbReference type="Pfam" id="PF11849">
    <property type="entry name" value="DUF3369"/>
    <property type="match status" value="1"/>
</dbReference>
<evidence type="ECO:0000259" key="4">
    <source>
        <dbReference type="PROSITE" id="PS50887"/>
    </source>
</evidence>
<dbReference type="SMART" id="SM00267">
    <property type="entry name" value="GGDEF"/>
    <property type="match status" value="1"/>
</dbReference>
<evidence type="ECO:0000256" key="1">
    <source>
        <dbReference type="PROSITE-ProRule" id="PRU00169"/>
    </source>
</evidence>
<organism evidence="5 6">
    <name type="scientific">Saliniradius amylolyticus</name>
    <dbReference type="NCBI Taxonomy" id="2183582"/>
    <lineage>
        <taxon>Bacteria</taxon>
        <taxon>Pseudomonadati</taxon>
        <taxon>Pseudomonadota</taxon>
        <taxon>Gammaproteobacteria</taxon>
        <taxon>Alteromonadales</taxon>
        <taxon>Alteromonadaceae</taxon>
        <taxon>Saliniradius</taxon>
    </lineage>
</organism>
<feature type="domain" description="Response regulatory" evidence="2">
    <location>
        <begin position="29"/>
        <end position="154"/>
    </location>
</feature>
<feature type="domain" description="GGDEF" evidence="4">
    <location>
        <begin position="352"/>
        <end position="479"/>
    </location>
</feature>
<dbReference type="GO" id="GO:0000160">
    <property type="term" value="P:phosphorelay signal transduction system"/>
    <property type="evidence" value="ECO:0007669"/>
    <property type="project" value="InterPro"/>
</dbReference>
<dbReference type="InterPro" id="IPR021800">
    <property type="entry name" value="DUF3369"/>
</dbReference>
<dbReference type="Proteomes" id="UP000245728">
    <property type="component" value="Chromosome"/>
</dbReference>
<gene>
    <name evidence="5" type="ORF">HMF8227_02027</name>
</gene>
<dbReference type="InterPro" id="IPR000160">
    <property type="entry name" value="GGDEF_dom"/>
</dbReference>
<dbReference type="Gene3D" id="3.40.50.2300">
    <property type="match status" value="1"/>
</dbReference>
<evidence type="ECO:0000313" key="6">
    <source>
        <dbReference type="Proteomes" id="UP000245728"/>
    </source>
</evidence>
<dbReference type="CDD" id="cd01948">
    <property type="entry name" value="EAL"/>
    <property type="match status" value="1"/>
</dbReference>